<dbReference type="Pfam" id="PF01408">
    <property type="entry name" value="GFO_IDH_MocA"/>
    <property type="match status" value="1"/>
</dbReference>
<dbReference type="PANTHER" id="PTHR43054:SF1">
    <property type="entry name" value="SCYLLO-INOSITOL 2-DEHYDROGENASE (NADP(+)) IOLU"/>
    <property type="match status" value="1"/>
</dbReference>
<dbReference type="SUPFAM" id="SSF51735">
    <property type="entry name" value="NAD(P)-binding Rossmann-fold domains"/>
    <property type="match status" value="1"/>
</dbReference>
<evidence type="ECO:0000313" key="3">
    <source>
        <dbReference type="EMBL" id="MCR2803514.1"/>
    </source>
</evidence>
<evidence type="ECO:0000313" key="4">
    <source>
        <dbReference type="Proteomes" id="UP001141950"/>
    </source>
</evidence>
<evidence type="ECO:0000259" key="1">
    <source>
        <dbReference type="Pfam" id="PF01408"/>
    </source>
</evidence>
<evidence type="ECO:0000259" key="2">
    <source>
        <dbReference type="Pfam" id="PF22725"/>
    </source>
</evidence>
<dbReference type="Gene3D" id="3.40.50.720">
    <property type="entry name" value="NAD(P)-binding Rossmann-like Domain"/>
    <property type="match status" value="1"/>
</dbReference>
<proteinExistence type="predicted"/>
<organism evidence="3 4">
    <name type="scientific">Paenibacillus soyae</name>
    <dbReference type="NCBI Taxonomy" id="2969249"/>
    <lineage>
        <taxon>Bacteria</taxon>
        <taxon>Bacillati</taxon>
        <taxon>Bacillota</taxon>
        <taxon>Bacilli</taxon>
        <taxon>Bacillales</taxon>
        <taxon>Paenibacillaceae</taxon>
        <taxon>Paenibacillus</taxon>
    </lineage>
</organism>
<dbReference type="InterPro" id="IPR036291">
    <property type="entry name" value="NAD(P)-bd_dom_sf"/>
</dbReference>
<keyword evidence="4" id="KW-1185">Reference proteome</keyword>
<accession>A0A9X2MMM3</accession>
<comment type="caution">
    <text evidence="3">The sequence shown here is derived from an EMBL/GenBank/DDBJ whole genome shotgun (WGS) entry which is preliminary data.</text>
</comment>
<dbReference type="PANTHER" id="PTHR43054">
    <property type="match status" value="1"/>
</dbReference>
<gene>
    <name evidence="3" type="ORF">NQZ67_06405</name>
</gene>
<name>A0A9X2MMM3_9BACL</name>
<dbReference type="AlphaFoldDB" id="A0A9X2MMM3"/>
<dbReference type="GO" id="GO:0000166">
    <property type="term" value="F:nucleotide binding"/>
    <property type="evidence" value="ECO:0007669"/>
    <property type="project" value="InterPro"/>
</dbReference>
<dbReference type="EMBL" id="JANIPJ010000003">
    <property type="protein sequence ID" value="MCR2803514.1"/>
    <property type="molecule type" value="Genomic_DNA"/>
</dbReference>
<dbReference type="Gene3D" id="3.30.360.10">
    <property type="entry name" value="Dihydrodipicolinate Reductase, domain 2"/>
    <property type="match status" value="1"/>
</dbReference>
<dbReference type="InterPro" id="IPR000683">
    <property type="entry name" value="Gfo/Idh/MocA-like_OxRdtase_N"/>
</dbReference>
<reference evidence="3" key="1">
    <citation type="submission" date="2022-08" db="EMBL/GenBank/DDBJ databases">
        <title>The genomic sequence of strain Paenibacillus sp. SCIV0701.</title>
        <authorList>
            <person name="Zhao H."/>
        </authorList>
    </citation>
    <scope>NUCLEOTIDE SEQUENCE</scope>
    <source>
        <strain evidence="3">SCIV0701</strain>
    </source>
</reference>
<feature type="domain" description="Gfo/Idh/MocA-like oxidoreductase N-terminal" evidence="1">
    <location>
        <begin position="4"/>
        <end position="120"/>
    </location>
</feature>
<dbReference type="InterPro" id="IPR055170">
    <property type="entry name" value="GFO_IDH_MocA-like_dom"/>
</dbReference>
<dbReference type="Pfam" id="PF22725">
    <property type="entry name" value="GFO_IDH_MocA_C3"/>
    <property type="match status" value="1"/>
</dbReference>
<dbReference type="RefSeq" id="WP_257443871.1">
    <property type="nucleotide sequence ID" value="NZ_JANIPJ010000003.1"/>
</dbReference>
<dbReference type="SUPFAM" id="SSF55347">
    <property type="entry name" value="Glyceraldehyde-3-phosphate dehydrogenase-like, C-terminal domain"/>
    <property type="match status" value="1"/>
</dbReference>
<sequence>MTTIRFGIIGTNWITERFLVGAKQHKEFAATAVYSRTEEKAAEFAAKHDIPHRFTDMDAMFASGEIDAVYIASPNSLHAPYSIAAMNHGIHVLCEKPAASNAREMREMIETAKRTNTLLMQAVKSTLMPGFAAVRDNLERIGTVRRYFASYCQYSSRYDAYKAGQVLNAFKPELSNGSLMDIGIYCIYPAVALFGRPTSVKAQGYMLESGVDGEGSLLLGYDNMDAVLMHSKITNSFVPNEIQGELGNLFIDRISEPSSIELRLRDGSAEDLSRPTIEENMYYEAEEFIGLLNKGLRESPTNSHEVSLITMEIIDEARRQIGLKFPADEA</sequence>
<dbReference type="Proteomes" id="UP001141950">
    <property type="component" value="Unassembled WGS sequence"/>
</dbReference>
<protein>
    <submittedName>
        <fullName evidence="3">Gfo/Idh/MocA family oxidoreductase</fullName>
    </submittedName>
</protein>
<feature type="domain" description="GFO/IDH/MocA-like oxidoreductase" evidence="2">
    <location>
        <begin position="140"/>
        <end position="236"/>
    </location>
</feature>